<proteinExistence type="predicted"/>
<accession>A0A838XUC8</accession>
<dbReference type="Gene3D" id="2.40.160.160">
    <property type="entry name" value="Inverse autotransporter, beta-domain"/>
    <property type="match status" value="1"/>
</dbReference>
<comment type="caution">
    <text evidence="2">The sequence shown here is derived from an EMBL/GenBank/DDBJ whole genome shotgun (WGS) entry which is preliminary data.</text>
</comment>
<evidence type="ECO:0000259" key="1">
    <source>
        <dbReference type="Pfam" id="PF13229"/>
    </source>
</evidence>
<gene>
    <name evidence="2" type="ORF">H1W37_13320</name>
</gene>
<name>A0A838XUC8_9HYPH</name>
<dbReference type="SUPFAM" id="SSF51126">
    <property type="entry name" value="Pectin lyase-like"/>
    <property type="match status" value="3"/>
</dbReference>
<dbReference type="InterPro" id="IPR011050">
    <property type="entry name" value="Pectin_lyase_fold/virulence"/>
</dbReference>
<dbReference type="Proteomes" id="UP000559404">
    <property type="component" value="Unassembled WGS sequence"/>
</dbReference>
<dbReference type="InterPro" id="IPR012334">
    <property type="entry name" value="Pectin_lyas_fold"/>
</dbReference>
<dbReference type="RefSeq" id="WP_181760829.1">
    <property type="nucleotide sequence ID" value="NZ_BMCR01000003.1"/>
</dbReference>
<dbReference type="InterPro" id="IPR039448">
    <property type="entry name" value="Beta_helix"/>
</dbReference>
<dbReference type="EMBL" id="JACEON010000012">
    <property type="protein sequence ID" value="MBA4612641.1"/>
    <property type="molecule type" value="Genomic_DNA"/>
</dbReference>
<dbReference type="Pfam" id="PF13229">
    <property type="entry name" value="Beta_helix"/>
    <property type="match status" value="1"/>
</dbReference>
<dbReference type="InterPro" id="IPR006626">
    <property type="entry name" value="PbH1"/>
</dbReference>
<protein>
    <recommendedName>
        <fullName evidence="1">Right handed beta helix domain-containing protein</fullName>
    </recommendedName>
</protein>
<sequence length="4177" mass="407371">MFCLPNSWESVISYPVPHSRFLKGAGRELLSSSCAAALLAGASASANAQDAAPVWGPWGELGAQAGSEAAGFLEGFVPLAQDGESLVFLDLRLDVGENARGSTSVGLGMRHIVGPDLILGANVFADAVKTDNGNYFGGATVGLEAFTSIFDLRLNAHIPIGGGTSTGSALRSDGVSITNNQLVENRSRINSSEALLYGLTGEIGALFASPFGEKQKLRTYVGGYVYDRDGYDTQSGGRVGLEYRINDVLGFSGSRFTLGAELVLDSEDDLDALATARLRIPLFGETVGATAPSTLSPLEQRMTEGVRRDKGIRAGSKTNTSAASSVAVINPATGRVYGGVYYADSVGGGTGSYADPTSLATAVANAGVDGLVIALGDNGTISTSGVTLQQGQILTGGGETVAVQLSDGTTTNFLLSGTNGTIDGDPGVTTVTLASGATIRDLTIQGGAIAVGGNAVADATLQDLSLQNTTGDGIHITGASNLTLSGLSFSGIGGSAIFLNNHAATLSNITINGAGSGITIANNTGTTTLSTVSISNVTGNALTFTNNTGVINVTDFTANTVGGDGIQVSGGGSYGFSGTTEINGLGAAASSDGIDLSGTTNATLTFGDVDITGLGGGTGLNMAGADATLTMQSLDVTGTGVAGSRGVDISGTLNGRSVTITNGGTVTNVDVGIVLGTNGAAFAAPDAVFTWGGGDIGGLAFALDGIGVNAASGSYSFGTTTFTGGFNFLTAGTPNYFVAATATGTGDGSSVDNRASISTAIGAAGGLGTVNFILINDGAAIDTAGLTFALGDNQTVDTFGDGRTFVDAGLLVAASITGDNIPTGSTVISDPTGNGAATLTNSSGAVSTIEVGNNNAVRNITLGSSAGTALSGTGISGLTIEGVTIGSGGTTAVNGISLTNTTGAVTLTNVSVDNTSGTGVAIINAQGTVTGNNVDITGSKALRVAGGDAAISFNASSSIDNTSGIAVSITGRIGGSFSHFGTISSNGAGASGIVIHSAAAANDVTFGGQVSLGTTTALGGGVGVGIDNNGQSSANAFTGGLEIATTGSDGFLATNGGSISVAAAGTRSISTSGGTAFNVYGTAIGSGGVTFDSVTGSSSGVLPGIRAANLDTTLGGIALGSADLDGHTGAAIEIQGVGGANGFSLTAADIDLGAGGAGVTVSGANGTVSIGTGTANGITGLNIDGGTSGIVIAQTSGTLNLGTTSSGTVQIGSTSAPSSSALSIGSDAGGTINLGNTTNQARLDAVFNGIRSHDADATTTLTNVRTSSQTSTAVTIADNDGDGETRFEGGLAVSTTGGTALSISSARASVASAPGLNTLTASGTGTGLLLFNSTIGSAGLHFDTVNIATSGNGISLSGATTGGDIVLGDVDINGTANGTNAISVSGTVSNTITIADFDTNLLQGQTALDIDGAYSGTMTFGDFDVTSSSTTGTIGIDLQTATGGGTVQVGDTTVAGENASISGVDTGVLLGAATDLTFTFGDGESGIDTGSTIDATTGIDASSAPVAGTYNFQDVAFAGSPGKGFGIGRIYFVDADGAAGGGDGSGSDAANPMTLAAAELAAAAGDIIILINNGSAITAVGTNGDNTLNLKDTQQLLSFGDGAGGSQAIVVNLTVPPTIQLFAPNLTLNDPTGNGAATLTTSAGDNVVTLGASGNRLAGFDLEGNGTAARGIKDNGAGATGTLIERSRISNFANYGIEITPSTNTTISGVTFSGNANDILLNAAGTSISNMTSTGVTGTSITLNNATGTTTLQNISISGAAAGIAFNNAGGTINAVNVDISGGNTLSIDGGDAVFTFDSDSSIDNTAGTAVTLDNRSGGSFTHAGTIASNGAGSSGIAISGATAASDVTFSGTVSLGTTTALGGGMGVTINNNGQASTIAFDAGLDIATQGYTGLLAFDGGTLRISDAASERVTATNARALELNGINSNVTFDEVNATNANMDSVLLQNVDGSFTLKGGTLNTVASGSSFSSLKVLQNDAGATRSLTLDINGLTINHDASGAAVAQNEFGILVETQGDDRAIVSIANSTFKTEDSSVRLRGLGPAGNLIVTDFSDNTLVGDATAFDPTLFGNGVTFSGVTFDSDLATAGLQTVAGGRFQAGSAAQAIRSGIFFNTLTGPNQGTIAFDDYDANVYSTTLQVEGNQPGLAVNIADGSVVGGSMSLGFGGGGPVGGTITLSDLTLTQSYGGHALLIRNFTGAFTVTGAATILAPEVSSQVGGNYLRSETSAVKVVNSAANISFNTLDIQSTPMLAPGAGLEFTTGGATIGLDLNGNTGSFSVSGTTTIADTVDDAIRITDTSGVISFGQVTITNPGTDSTIGAPLIPALPAGAAAIRIAGTIDGAIHFDNIDIALDNDNRTGFDVSGATLNAAVTADDFDLISSSATGTIGVDLRGVLGGQTIRLGDTAAGGTSSSIAGVDTGVFLNAASNANFTFGDGEDGIDTGSTIDATTAIDASSAPIAGTYNFQDVAFAGSPGKGFGVGRIYFVDADGAAGGGDGSGSDAANPMTLADAELAAATDDIIILINNGSAITAAGTNGDNTLNLKDTQQLLSFGDGAGGSQAVAVNLTVPPTIQLFAPSLTIDDPTGNGAATLTTSAGDNVVTLGSSGNHIAGLDLEGNGTAARGIKDNGTGATGTLIERSRISNFANYGIEITPSTNTTISGVTFSGNANDILLNAAGSSISNMTSTGVTGTSITLNNATGTTTLQNISISGAAAGIAFNNAGGTINAVNVDISGGNTLSIDGGDAVFTFDGASSINNTSGTAVSITGRSGGSFTHAGTIVSNGAGSSGILSSGATGAHTISFTGTLDLGTTTALGGHGVFIDNATQAVTVSFADIDVATDGGFGMIVQNGGTLSVGTGSLAVNNAQIANFAGIAVGAGGVNFTSITGTNIAGPAGLGLHTITGGAFTVSGTTSISGTLGSAIAATNVSSDMTFGAVNLMPTSGDGLLLTGNSGTLTTGDMTIAMGAGGNGIRATGTNGNMTFGNVDITNLGAGTGLNLSGGTFDGQVTFARLDISGTSQVGSKGIDLTGYDNSKDVVTTNSGTIQGVQVGVDLTNANIANGVRFQYGDGSAPVASLIDTSGIAGNFAIVTTGTTATGEYNFEDVGFGASNVANLQGPTVFVIDNAGTSGLGTFADPGTAGEAEASGADVIVLIDTNVNGSSDLIDLNAQGETSLDLADGQVLIGLAAGESIDVSTLGISGGGAPASVKLTGMGSSSVVAAPATGIDTVLPTLTSATGNTVTLAGSSGIQNVQITNGGTFDGIAASYAAAENLIVRFSSIGGGTGGDAIDVATTSGASTFDFQGLALTSGLRLDGSGGGSLSGTATGTNTINTTTGQLISLNGVSIAASGMSFDTLASSGKITGNAVTMTNVGGAGTFTANAMNIAGSTANGIDISSSSGAFSFGTVTIGSDATADNVATGIRLDNNSGSFTLTGSSIIHNRTGSGVAITNSAASFAADFQAQIEVRNWANASAGAGDGFVLTNNSTATINFTNLVYNDNPRTGGPLTTGQAIVANDGGILTISGGAIRTNNILGADTYAVDIANTTLGAGGITIETLWIDHDDAGESGGGLKLVNNTGTFTFSTIQGISAVNASAILASNTGTLNIGTTSAGGLTSNGRAVLDISNTTLNLNATHTRSTGSTGTGMRLLGVGGTVNLTGNMTITGSTGTGLLVANSVSGTTFNFSGGTKTINSGMQTAVSLTANTGSTISFIGGGLDIDATAGAGFVAADGGTVTVQGAGNSLTTTTGTALRVTDTTIDAAGLTFQSISSNGTSYGIFLDTTGGAGGLTVTGDGTAPARGGNGSGGTIQNSTRTGIWLNNTVDVNLSHMTVTGSADQGIDALRVNNLTLNGMTLSSNGNANAEHGLSIIDGSGTYDLSQVLAEGNFDSNIRVLQQTGATGMTSFLLDDSTLRNVTTGSLRDGISIDLQTGASVGTITVQNSSFSNNADYNIHLTLDGTATVTSTTISGNTMTSVGGGFSGGGIAVHHANSNSSNAITITGNAIGTAGVIGSAGYDSISLTILGHATSASAGTMTALIQNNTIHDFGGAGIVLTAKDGTSNQAILNATVRNNTVTETGSAFAFAAVFADSRDGNQLCLDLGGAGFENNLTTTTPTAQEIAVRAMSNGTLNLNGYGGAANDGAAIEAYLQGRNTGTPVVATSLASGGVIQGGGACPLP</sequence>
<organism evidence="2 3">
    <name type="scientific">Stappia taiwanensis</name>
    <dbReference type="NCBI Taxonomy" id="992267"/>
    <lineage>
        <taxon>Bacteria</taxon>
        <taxon>Pseudomonadati</taxon>
        <taxon>Pseudomonadota</taxon>
        <taxon>Alphaproteobacteria</taxon>
        <taxon>Hyphomicrobiales</taxon>
        <taxon>Stappiaceae</taxon>
        <taxon>Stappia</taxon>
    </lineage>
</organism>
<keyword evidence="3" id="KW-1185">Reference proteome</keyword>
<reference evidence="2 3" key="2">
    <citation type="submission" date="2020-08" db="EMBL/GenBank/DDBJ databases">
        <title>Stappia taiwanensis sp. nov., isolated from a coastal thermal spring.</title>
        <authorList>
            <person name="Kampfer P."/>
        </authorList>
    </citation>
    <scope>NUCLEOTIDE SEQUENCE [LARGE SCALE GENOMIC DNA]</scope>
    <source>
        <strain evidence="2 3">DSM 23284</strain>
    </source>
</reference>
<evidence type="ECO:0000313" key="2">
    <source>
        <dbReference type="EMBL" id="MBA4612641.1"/>
    </source>
</evidence>
<reference evidence="2 3" key="1">
    <citation type="submission" date="2020-07" db="EMBL/GenBank/DDBJ databases">
        <authorList>
            <person name="Li M."/>
        </authorList>
    </citation>
    <scope>NUCLEOTIDE SEQUENCE [LARGE SCALE GENOMIC DNA]</scope>
    <source>
        <strain evidence="2 3">DSM 23284</strain>
    </source>
</reference>
<dbReference type="Gene3D" id="2.160.20.10">
    <property type="entry name" value="Single-stranded right-handed beta-helix, Pectin lyase-like"/>
    <property type="match status" value="2"/>
</dbReference>
<dbReference type="SMART" id="SM00710">
    <property type="entry name" value="PbH1"/>
    <property type="match status" value="34"/>
</dbReference>
<dbReference type="InterPro" id="IPR038177">
    <property type="entry name" value="IAT_beta_sf"/>
</dbReference>
<evidence type="ECO:0000313" key="3">
    <source>
        <dbReference type="Proteomes" id="UP000559404"/>
    </source>
</evidence>
<feature type="domain" description="Right handed beta helix" evidence="1">
    <location>
        <begin position="434"/>
        <end position="578"/>
    </location>
</feature>